<evidence type="ECO:0000313" key="1">
    <source>
        <dbReference type="EMBL" id="WSB97544.1"/>
    </source>
</evidence>
<gene>
    <name evidence="1" type="ORF">OG835_11310</name>
</gene>
<evidence type="ECO:0000313" key="2">
    <source>
        <dbReference type="Proteomes" id="UP001348369"/>
    </source>
</evidence>
<keyword evidence="2" id="KW-1185">Reference proteome</keyword>
<reference evidence="1" key="1">
    <citation type="submission" date="2022-10" db="EMBL/GenBank/DDBJ databases">
        <title>The complete genomes of actinobacterial strains from the NBC collection.</title>
        <authorList>
            <person name="Joergensen T.S."/>
            <person name="Alvarez Arevalo M."/>
            <person name="Sterndorff E.B."/>
            <person name="Faurdal D."/>
            <person name="Vuksanovic O."/>
            <person name="Mourched A.-S."/>
            <person name="Charusanti P."/>
            <person name="Shaw S."/>
            <person name="Blin K."/>
            <person name="Weber T."/>
        </authorList>
    </citation>
    <scope>NUCLEOTIDE SEQUENCE</scope>
    <source>
        <strain evidence="1">NBC 01771</strain>
    </source>
</reference>
<organism evidence="1 2">
    <name type="scientific">Streptomyces scopuliridis</name>
    <dbReference type="NCBI Taxonomy" id="452529"/>
    <lineage>
        <taxon>Bacteria</taxon>
        <taxon>Bacillati</taxon>
        <taxon>Actinomycetota</taxon>
        <taxon>Actinomycetes</taxon>
        <taxon>Kitasatosporales</taxon>
        <taxon>Streptomycetaceae</taxon>
        <taxon>Streptomyces</taxon>
    </lineage>
</organism>
<name>A0ACD4ZGN9_9ACTN</name>
<sequence length="88" mass="8864">MGGGGGSAPSAPSALKAGAPLENPEELVSHDGVLRAELNVSGRLVNVAGRKLRALTYNDRFMPPALAHPAGGPAGRTELETLAYSTGA</sequence>
<protein>
    <submittedName>
        <fullName evidence="1">Uncharacterized protein</fullName>
    </submittedName>
</protein>
<dbReference type="Proteomes" id="UP001348369">
    <property type="component" value="Chromosome"/>
</dbReference>
<accession>A0ACD4ZGN9</accession>
<dbReference type="EMBL" id="CP109109">
    <property type="protein sequence ID" value="WSB97544.1"/>
    <property type="molecule type" value="Genomic_DNA"/>
</dbReference>
<proteinExistence type="predicted"/>